<dbReference type="OrthoDB" id="6415594at2759"/>
<dbReference type="InterPro" id="IPR019193">
    <property type="entry name" value="UBQ-conj_enz_E2-bd_prot"/>
</dbReference>
<evidence type="ECO:0000313" key="1">
    <source>
        <dbReference type="EMBL" id="KFM63873.1"/>
    </source>
</evidence>
<dbReference type="Proteomes" id="UP000054359">
    <property type="component" value="Unassembled WGS sequence"/>
</dbReference>
<dbReference type="Pfam" id="PF09814">
    <property type="entry name" value="HECT_2"/>
    <property type="match status" value="1"/>
</dbReference>
<keyword evidence="2" id="KW-1185">Reference proteome</keyword>
<organism evidence="1 2">
    <name type="scientific">Stegodyphus mimosarum</name>
    <name type="common">African social velvet spider</name>
    <dbReference type="NCBI Taxonomy" id="407821"/>
    <lineage>
        <taxon>Eukaryota</taxon>
        <taxon>Metazoa</taxon>
        <taxon>Ecdysozoa</taxon>
        <taxon>Arthropoda</taxon>
        <taxon>Chelicerata</taxon>
        <taxon>Arachnida</taxon>
        <taxon>Araneae</taxon>
        <taxon>Araneomorphae</taxon>
        <taxon>Entelegynae</taxon>
        <taxon>Eresoidea</taxon>
        <taxon>Eresidae</taxon>
        <taxon>Stegodyphus</taxon>
    </lineage>
</organism>
<evidence type="ECO:0000313" key="2">
    <source>
        <dbReference type="Proteomes" id="UP000054359"/>
    </source>
</evidence>
<protein>
    <submittedName>
        <fullName evidence="1">Uncharacterized protein</fullName>
    </submittedName>
</protein>
<gene>
    <name evidence="1" type="ORF">X975_10343</name>
</gene>
<feature type="non-terminal residue" evidence="1">
    <location>
        <position position="174"/>
    </location>
</feature>
<reference evidence="1 2" key="1">
    <citation type="submission" date="2013-11" db="EMBL/GenBank/DDBJ databases">
        <title>Genome sequencing of Stegodyphus mimosarum.</title>
        <authorList>
            <person name="Bechsgaard J."/>
        </authorList>
    </citation>
    <scope>NUCLEOTIDE SEQUENCE [LARGE SCALE GENOMIC DNA]</scope>
</reference>
<dbReference type="EMBL" id="KK114979">
    <property type="protein sequence ID" value="KFM63873.1"/>
    <property type="molecule type" value="Genomic_DNA"/>
</dbReference>
<proteinExistence type="predicted"/>
<accession>A0A087TFI4</accession>
<name>A0A087TFI4_STEMI</name>
<sequence length="174" mass="19755">MTFNCLGQQTNSTVKVETEDGAMCVKSNFKLQNILQDDVSNSDLVLEAAFRLQLSSDVVLKAIALDSDQSPSILEYFKEEVLLNVPYNILCTNCNTVLSSQPLTFKSIEEFPGEYSELSETWFCHKHPEHRGTVLANALYISQMYFHLQNSIVDRLHSMTDHEEYKCLKCSSIC</sequence>
<dbReference type="AlphaFoldDB" id="A0A087TFI4"/>